<proteinExistence type="predicted"/>
<name>A0A3B0VNF6_9ZZZZ</name>
<evidence type="ECO:0000313" key="1">
    <source>
        <dbReference type="EMBL" id="VAW39877.1"/>
    </source>
</evidence>
<organism evidence="1">
    <name type="scientific">hydrothermal vent metagenome</name>
    <dbReference type="NCBI Taxonomy" id="652676"/>
    <lineage>
        <taxon>unclassified sequences</taxon>
        <taxon>metagenomes</taxon>
        <taxon>ecological metagenomes</taxon>
    </lineage>
</organism>
<protein>
    <submittedName>
        <fullName evidence="1">Uncharacterized protein</fullName>
    </submittedName>
</protein>
<reference evidence="1" key="1">
    <citation type="submission" date="2018-06" db="EMBL/GenBank/DDBJ databases">
        <authorList>
            <person name="Zhirakovskaya E."/>
        </authorList>
    </citation>
    <scope>NUCLEOTIDE SEQUENCE</scope>
</reference>
<accession>A0A3B0VNF6</accession>
<sequence length="141" mass="16138">MIPNSKLRTTKIEILNRSGQTGWNDFIEYNIGYATPAKTVEDFFDKVWEVACEKSASLNFDKKPKTSLVATGDHAIRWRIHYNLENIYQLKSARFRINRAAFDLQQEFGLTLATPVTHQTFTEVIAAAVEEDTSILDDTHK</sequence>
<gene>
    <name evidence="1" type="ORF">MNBD_GAMMA01-540</name>
</gene>
<dbReference type="EMBL" id="UOEW01000249">
    <property type="protein sequence ID" value="VAW39877.1"/>
    <property type="molecule type" value="Genomic_DNA"/>
</dbReference>
<dbReference type="AlphaFoldDB" id="A0A3B0VNF6"/>